<dbReference type="GO" id="GO:0003677">
    <property type="term" value="F:DNA binding"/>
    <property type="evidence" value="ECO:0007669"/>
    <property type="project" value="UniProtKB-KW"/>
</dbReference>
<keyword evidence="1" id="KW-0547">Nucleotide-binding</keyword>
<keyword evidence="8" id="KW-0175">Coiled coil</keyword>
<evidence type="ECO:0000256" key="5">
    <source>
        <dbReference type="ARBA" id="ARBA00022840"/>
    </source>
</evidence>
<keyword evidence="3" id="KW-0378">Hydrolase</keyword>
<evidence type="ECO:0000256" key="7">
    <source>
        <dbReference type="ARBA" id="ARBA00023204"/>
    </source>
</evidence>
<evidence type="ECO:0000256" key="1">
    <source>
        <dbReference type="ARBA" id="ARBA00022741"/>
    </source>
</evidence>
<evidence type="ECO:0000256" key="4">
    <source>
        <dbReference type="ARBA" id="ARBA00022806"/>
    </source>
</evidence>
<evidence type="ECO:0000256" key="3">
    <source>
        <dbReference type="ARBA" id="ARBA00022801"/>
    </source>
</evidence>
<feature type="domain" description="PD-(D/E)XK endonuclease-like" evidence="9">
    <location>
        <begin position="4"/>
        <end position="234"/>
    </location>
</feature>
<evidence type="ECO:0000256" key="2">
    <source>
        <dbReference type="ARBA" id="ARBA00022763"/>
    </source>
</evidence>
<dbReference type="AlphaFoldDB" id="A0A3N5B1K6"/>
<dbReference type="GO" id="GO:0016787">
    <property type="term" value="F:hydrolase activity"/>
    <property type="evidence" value="ECO:0007669"/>
    <property type="project" value="UniProtKB-KW"/>
</dbReference>
<dbReference type="GO" id="GO:0004386">
    <property type="term" value="F:helicase activity"/>
    <property type="evidence" value="ECO:0007669"/>
    <property type="project" value="UniProtKB-KW"/>
</dbReference>
<evidence type="ECO:0000313" key="10">
    <source>
        <dbReference type="EMBL" id="RPF49500.1"/>
    </source>
</evidence>
<evidence type="ECO:0000256" key="8">
    <source>
        <dbReference type="SAM" id="Coils"/>
    </source>
</evidence>
<protein>
    <submittedName>
        <fullName evidence="10">PD-(D/E)XK nuclease superfamily protein</fullName>
    </submittedName>
</protein>
<keyword evidence="5" id="KW-0067">ATP-binding</keyword>
<evidence type="ECO:0000256" key="6">
    <source>
        <dbReference type="ARBA" id="ARBA00023125"/>
    </source>
</evidence>
<reference evidence="10 11" key="1">
    <citation type="submission" date="2018-11" db="EMBL/GenBank/DDBJ databases">
        <title>Genomic Encyclopedia of Type Strains, Phase IV (KMG-IV): sequencing the most valuable type-strain genomes for metagenomic binning, comparative biology and taxonomic classification.</title>
        <authorList>
            <person name="Goeker M."/>
        </authorList>
    </citation>
    <scope>NUCLEOTIDE SEQUENCE [LARGE SCALE GENOMIC DNA]</scope>
    <source>
        <strain evidence="10 11">DSM 102936</strain>
    </source>
</reference>
<keyword evidence="6" id="KW-0238">DNA-binding</keyword>
<keyword evidence="4" id="KW-0347">Helicase</keyword>
<dbReference type="InterPro" id="IPR011604">
    <property type="entry name" value="PDDEXK-like_dom_sf"/>
</dbReference>
<dbReference type="Gene3D" id="3.90.320.10">
    <property type="match status" value="1"/>
</dbReference>
<dbReference type="InterPro" id="IPR011335">
    <property type="entry name" value="Restrct_endonuc-II-like"/>
</dbReference>
<evidence type="ECO:0000313" key="11">
    <source>
        <dbReference type="Proteomes" id="UP000282654"/>
    </source>
</evidence>
<keyword evidence="7" id="KW-0234">DNA repair</keyword>
<dbReference type="Proteomes" id="UP000282654">
    <property type="component" value="Unassembled WGS sequence"/>
</dbReference>
<sequence length="361" mass="40313">MQVFSPSRLEKFATCPAAGYRKYVLELPEPATEAQTIGKAAHAVIAQAVRENRRDLEFFQSLCSAVGAACEVDPGELLRLTYRPEVLGFFLPGAHIEEHFQAPLDPDDPFSPELQGFIDLWVPNGGEVLLVDWKSGFKEYSPADKYQLGLYAWKLHRETSLPVKGHLVFLRSGNVFEHIYTPANGIEEARAWALEIATDVRERLYKVQNGGDPGKLFPARPGPHCKHCGWVSHCTKEEITVPGELTAFKEAETVAREILRLEGALDILKEALRAYIDKNGPVVVDDKEFKLSPSRYWKWPQEALSQAVAQMQKEGIDPLTVLSLTSTGLKKLGWDEEKCRSLGADLAETRQLKCVSAKKGR</sequence>
<accession>A0A3N5B1K6</accession>
<dbReference type="EMBL" id="RKRE01000001">
    <property type="protein sequence ID" value="RPF49500.1"/>
    <property type="molecule type" value="Genomic_DNA"/>
</dbReference>
<dbReference type="GO" id="GO:0005524">
    <property type="term" value="F:ATP binding"/>
    <property type="evidence" value="ECO:0007669"/>
    <property type="project" value="UniProtKB-KW"/>
</dbReference>
<organism evidence="10 11">
    <name type="scientific">Thermodesulfitimonas autotrophica</name>
    <dbReference type="NCBI Taxonomy" id="1894989"/>
    <lineage>
        <taxon>Bacteria</taxon>
        <taxon>Bacillati</taxon>
        <taxon>Bacillota</taxon>
        <taxon>Clostridia</taxon>
        <taxon>Thermoanaerobacterales</taxon>
        <taxon>Thermoanaerobacteraceae</taxon>
        <taxon>Thermodesulfitimonas</taxon>
    </lineage>
</organism>
<dbReference type="InterPro" id="IPR038726">
    <property type="entry name" value="PDDEXK_AddAB-type"/>
</dbReference>
<evidence type="ECO:0000259" key="9">
    <source>
        <dbReference type="Pfam" id="PF12705"/>
    </source>
</evidence>
<feature type="coiled-coil region" evidence="8">
    <location>
        <begin position="251"/>
        <end position="278"/>
    </location>
</feature>
<dbReference type="RefSeq" id="WP_123927032.1">
    <property type="nucleotide sequence ID" value="NZ_RKRE01000001.1"/>
</dbReference>
<comment type="caution">
    <text evidence="10">The sequence shown here is derived from an EMBL/GenBank/DDBJ whole genome shotgun (WGS) entry which is preliminary data.</text>
</comment>
<dbReference type="Pfam" id="PF12705">
    <property type="entry name" value="PDDEXK_1"/>
    <property type="match status" value="1"/>
</dbReference>
<keyword evidence="11" id="KW-1185">Reference proteome</keyword>
<gene>
    <name evidence="10" type="ORF">EDD75_0316</name>
</gene>
<keyword evidence="2" id="KW-0227">DNA damage</keyword>
<proteinExistence type="predicted"/>
<dbReference type="GO" id="GO:0006281">
    <property type="term" value="P:DNA repair"/>
    <property type="evidence" value="ECO:0007669"/>
    <property type="project" value="UniProtKB-KW"/>
</dbReference>
<dbReference type="OrthoDB" id="5413799at2"/>
<dbReference type="SUPFAM" id="SSF52980">
    <property type="entry name" value="Restriction endonuclease-like"/>
    <property type="match status" value="1"/>
</dbReference>
<name>A0A3N5B1K6_9THEO</name>